<keyword evidence="5" id="KW-0687">Ribonucleoprotein</keyword>
<dbReference type="Proteomes" id="UP000694941">
    <property type="component" value="Unplaced"/>
</dbReference>
<proteinExistence type="inferred from homology"/>
<organism evidence="8 9">
    <name type="scientific">Limulus polyphemus</name>
    <name type="common">Atlantic horseshoe crab</name>
    <dbReference type="NCBI Taxonomy" id="6850"/>
    <lineage>
        <taxon>Eukaryota</taxon>
        <taxon>Metazoa</taxon>
        <taxon>Ecdysozoa</taxon>
        <taxon>Arthropoda</taxon>
        <taxon>Chelicerata</taxon>
        <taxon>Merostomata</taxon>
        <taxon>Xiphosura</taxon>
        <taxon>Limulidae</taxon>
        <taxon>Limulus</taxon>
    </lineage>
</organism>
<comment type="similarity">
    <text evidence="6">Belongs to the MPP10 family.</text>
</comment>
<dbReference type="GeneID" id="106471212"/>
<keyword evidence="3" id="KW-0698">rRNA processing</keyword>
<evidence type="ECO:0000256" key="7">
    <source>
        <dbReference type="SAM" id="MobiDB-lite"/>
    </source>
</evidence>
<keyword evidence="4" id="KW-0539">Nucleus</keyword>
<dbReference type="PANTHER" id="PTHR17039">
    <property type="entry name" value="U3 SMALL NUCLEOLAR RIBONUCLEOPROTEIN PROTEIN MPP10"/>
    <property type="match status" value="1"/>
</dbReference>
<evidence type="ECO:0000256" key="6">
    <source>
        <dbReference type="ARBA" id="ARBA00029455"/>
    </source>
</evidence>
<evidence type="ECO:0000256" key="2">
    <source>
        <dbReference type="ARBA" id="ARBA00022517"/>
    </source>
</evidence>
<accession>A0ABM1TL18</accession>
<dbReference type="PANTHER" id="PTHR17039:SF0">
    <property type="entry name" value="U3 SMALL NUCLEOLAR RIBONUCLEOPROTEIN PROTEIN MPP10"/>
    <property type="match status" value="1"/>
</dbReference>
<protein>
    <submittedName>
        <fullName evidence="9">U3 small nucleolar ribonucleoprotein protein MPP10-like</fullName>
    </submittedName>
</protein>
<reference evidence="9" key="1">
    <citation type="submission" date="2025-08" db="UniProtKB">
        <authorList>
            <consortium name="RefSeq"/>
        </authorList>
    </citation>
    <scope>IDENTIFICATION</scope>
    <source>
        <tissue evidence="9">Muscle</tissue>
    </source>
</reference>
<evidence type="ECO:0000256" key="3">
    <source>
        <dbReference type="ARBA" id="ARBA00022552"/>
    </source>
</evidence>
<evidence type="ECO:0000256" key="4">
    <source>
        <dbReference type="ARBA" id="ARBA00023242"/>
    </source>
</evidence>
<name>A0ABM1TL18_LIMPO</name>
<keyword evidence="8" id="KW-1185">Reference proteome</keyword>
<evidence type="ECO:0000256" key="5">
    <source>
        <dbReference type="ARBA" id="ARBA00023274"/>
    </source>
</evidence>
<dbReference type="Pfam" id="PF04006">
    <property type="entry name" value="Mpp10"/>
    <property type="match status" value="1"/>
</dbReference>
<feature type="region of interest" description="Disordered" evidence="7">
    <location>
        <begin position="105"/>
        <end position="132"/>
    </location>
</feature>
<comment type="subcellular location">
    <subcellularLocation>
        <location evidence="1">Nucleus</location>
        <location evidence="1">Nucleolus</location>
    </subcellularLocation>
</comment>
<dbReference type="InterPro" id="IPR012173">
    <property type="entry name" value="Mpp10"/>
</dbReference>
<sequence length="412" mass="47010">MENEKGIHVIPFKDILVMSPGPAPIYGILCDQTVEAGAGTLLSSYTRRIMETIRKGWRNLYMKALVTTQFKSPDSLVAVCLKYGELQVQMTLKLGRDYDTRDADIRDEKSDHRGSASQLELASDSGSDDEDMKKILKQSEKKSTFEKKQEKFLTELTENFFRTQNEVARNFKSLTKSLYDFTKQEERLLPESEALPELIIQNFDEEQIWQELELQNKACTSHLLPKVTKSLLNSDCSLLGLTISSPIQEYEDSNVNSSAEETNDDLEISGYIKNSNSAKNENLKEKKVQPQTKLKKKTSLVDDKFFKLAELDEFLKQEDLRENKQKKNLSESSDSDSEDIDLFAEIPSDSELGAEDSDGVSNSKDEISSTKGHHIVQVYGYGRVLIPLALSSRRYLKYLFGFFFKRFGWIFV</sequence>
<dbReference type="RefSeq" id="XP_022256574.1">
    <property type="nucleotide sequence ID" value="XM_022400866.1"/>
</dbReference>
<evidence type="ECO:0000256" key="1">
    <source>
        <dbReference type="ARBA" id="ARBA00004604"/>
    </source>
</evidence>
<evidence type="ECO:0000313" key="8">
    <source>
        <dbReference type="Proteomes" id="UP000694941"/>
    </source>
</evidence>
<evidence type="ECO:0000313" key="9">
    <source>
        <dbReference type="RefSeq" id="XP_022256574.1"/>
    </source>
</evidence>
<keyword evidence="2" id="KW-0690">Ribosome biogenesis</keyword>
<gene>
    <name evidence="9" type="primary">LOC106471212</name>
</gene>
<feature type="compositionally biased region" description="Basic and acidic residues" evidence="7">
    <location>
        <begin position="105"/>
        <end position="114"/>
    </location>
</feature>